<dbReference type="InterPro" id="IPR020845">
    <property type="entry name" value="AMP-binding_CS"/>
</dbReference>
<dbReference type="SUPFAM" id="SSF56801">
    <property type="entry name" value="Acetyl-CoA synthetase-like"/>
    <property type="match status" value="1"/>
</dbReference>
<dbReference type="KEGG" id="pdm:ADU72_0479"/>
<dbReference type="RefSeq" id="WP_046872553.1">
    <property type="nucleotide sequence ID" value="NZ_BAAAXI010000189.1"/>
</dbReference>
<dbReference type="GO" id="GO:0004467">
    <property type="term" value="F:long-chain fatty acid-CoA ligase activity"/>
    <property type="evidence" value="ECO:0007669"/>
    <property type="project" value="UniProtKB-EC"/>
</dbReference>
<dbReference type="Pfam" id="PF00501">
    <property type="entry name" value="AMP-binding"/>
    <property type="match status" value="1"/>
</dbReference>
<protein>
    <submittedName>
        <fullName evidence="5">Long-chain-fatty-acid--CoA ligase</fullName>
        <ecNumber evidence="5">6.2.1.3</ecNumber>
    </submittedName>
</protein>
<dbReference type="InterPro" id="IPR042099">
    <property type="entry name" value="ANL_N_sf"/>
</dbReference>
<gene>
    <name evidence="5" type="ORF">ADU70_2169</name>
    <name evidence="6" type="ORF">ADU72_0479</name>
</gene>
<dbReference type="OrthoDB" id="9762242at2"/>
<organism evidence="5 8">
    <name type="scientific">Pediococcus damnosus</name>
    <dbReference type="NCBI Taxonomy" id="51663"/>
    <lineage>
        <taxon>Bacteria</taxon>
        <taxon>Bacillati</taxon>
        <taxon>Bacillota</taxon>
        <taxon>Bacilli</taxon>
        <taxon>Lactobacillales</taxon>
        <taxon>Lactobacillaceae</taxon>
        <taxon>Pediococcus</taxon>
    </lineage>
</organism>
<dbReference type="GO" id="GO:0031956">
    <property type="term" value="F:medium-chain fatty acid-CoA ligase activity"/>
    <property type="evidence" value="ECO:0007669"/>
    <property type="project" value="TreeGrafter"/>
</dbReference>
<feature type="domain" description="AMP-binding enzyme C-terminal" evidence="4">
    <location>
        <begin position="416"/>
        <end position="494"/>
    </location>
</feature>
<accession>A0A0R2HMU1</accession>
<dbReference type="PROSITE" id="PS00455">
    <property type="entry name" value="AMP_BINDING"/>
    <property type="match status" value="1"/>
</dbReference>
<evidence type="ECO:0000313" key="5">
    <source>
        <dbReference type="EMBL" id="AMV63633.1"/>
    </source>
</evidence>
<sequence length="513" mass="57419">MTKLISALKSELMQDQIKPIFQDAETGDWVTRGQVEEDVARLKQRLIENKIGNGDRVLIALENSIFYPALMQTIWELGAIAMPIADTTPGDELRRQIATNQYSAIFVQNKFVSDLSQDLEIKKEYIALNTIEEITFLVNDQLLQVRNQAIQVPIKETDLAMILHTSGTTGKPKSVGLTQELLYNGAIHDRDSHQMTANDTALILMPMFHVNAQVMTLFQMRLSGGKVVIAKKFSASHFWQQVAIGRVTWVSVVPTIISILLLNENAIAQYQEYKSQIHLRFLRSSSFALPLKKLTDFEKQFNTQILEGYGMTETASQCTINPIEAPKIGSAGKPFATELKLVADGKLTDEANVVGEIAVRGDHVIADYLEPHADSFTNGWFLTGDLGYLDEDGYLFVKGRRKEMISRGGEKVAPAKVENVLNELPFVEQVAVIGLPDDLYGEEVTAVIVLKEPKSSKRLVKEEVLNYTEHKLAKFERPTKILFVDKFPRNTTGKVVRPKLRDELLATMVGGNQ</sequence>
<evidence type="ECO:0000313" key="8">
    <source>
        <dbReference type="Proteomes" id="UP000076405"/>
    </source>
</evidence>
<evidence type="ECO:0000256" key="2">
    <source>
        <dbReference type="ARBA" id="ARBA00022598"/>
    </source>
</evidence>
<proteinExistence type="inferred from homology"/>
<dbReference type="Pfam" id="PF13193">
    <property type="entry name" value="AMP-binding_C"/>
    <property type="match status" value="1"/>
</dbReference>
<keyword evidence="2 5" id="KW-0436">Ligase</keyword>
<evidence type="ECO:0000259" key="4">
    <source>
        <dbReference type="Pfam" id="PF13193"/>
    </source>
</evidence>
<dbReference type="AlphaFoldDB" id="A0A0R2HMU1"/>
<evidence type="ECO:0000313" key="6">
    <source>
        <dbReference type="EMBL" id="AMV66426.1"/>
    </source>
</evidence>
<dbReference type="InterPro" id="IPR000873">
    <property type="entry name" value="AMP-dep_synth/lig_dom"/>
</dbReference>
<evidence type="ECO:0000313" key="7">
    <source>
        <dbReference type="Proteomes" id="UP000076244"/>
    </source>
</evidence>
<evidence type="ECO:0000256" key="1">
    <source>
        <dbReference type="ARBA" id="ARBA00006432"/>
    </source>
</evidence>
<evidence type="ECO:0000259" key="3">
    <source>
        <dbReference type="Pfam" id="PF00501"/>
    </source>
</evidence>
<dbReference type="EC" id="6.2.1.3" evidence="5"/>
<reference evidence="7 8" key="1">
    <citation type="journal article" date="2016" name="PLoS ONE">
        <title>The Identification of Novel Diagnostic Marker Genes for the Detection of Beer Spoiling Pediococcus damnosus Strains Using the BlAst Diagnostic Gene findEr.</title>
        <authorList>
            <person name="Behr J."/>
            <person name="Geissler A.J."/>
            <person name="Schmid J."/>
            <person name="Zehe A."/>
            <person name="Vogel R.F."/>
        </authorList>
    </citation>
    <scope>NUCLEOTIDE SEQUENCE [LARGE SCALE GENOMIC DNA]</scope>
    <source>
        <strain evidence="5 8">TMW 2.1533</strain>
        <strain evidence="6 7">TMW 2.1535</strain>
    </source>
</reference>
<dbReference type="PANTHER" id="PTHR43201">
    <property type="entry name" value="ACYL-COA SYNTHETASE"/>
    <property type="match status" value="1"/>
</dbReference>
<feature type="domain" description="AMP-dependent synthetase/ligase" evidence="3">
    <location>
        <begin position="20"/>
        <end position="369"/>
    </location>
</feature>
<dbReference type="InterPro" id="IPR045851">
    <property type="entry name" value="AMP-bd_C_sf"/>
</dbReference>
<comment type="similarity">
    <text evidence="1">Belongs to the ATP-dependent AMP-binding enzyme family.</text>
</comment>
<dbReference type="Gene3D" id="3.40.50.12780">
    <property type="entry name" value="N-terminal domain of ligase-like"/>
    <property type="match status" value="1"/>
</dbReference>
<keyword evidence="7" id="KW-1185">Reference proteome</keyword>
<name>A0A0R2HMU1_9LACO</name>
<dbReference type="EMBL" id="CP012288">
    <property type="protein sequence ID" value="AMV66426.1"/>
    <property type="molecule type" value="Genomic_DNA"/>
</dbReference>
<dbReference type="Proteomes" id="UP000076405">
    <property type="component" value="Chromosome"/>
</dbReference>
<dbReference type="Proteomes" id="UP000076244">
    <property type="component" value="Chromosome"/>
</dbReference>
<dbReference type="InterPro" id="IPR025110">
    <property type="entry name" value="AMP-bd_C"/>
</dbReference>
<dbReference type="EMBL" id="CP012275">
    <property type="protein sequence ID" value="AMV63633.1"/>
    <property type="molecule type" value="Genomic_DNA"/>
</dbReference>
<dbReference type="PANTHER" id="PTHR43201:SF5">
    <property type="entry name" value="MEDIUM-CHAIN ACYL-COA LIGASE ACSF2, MITOCHONDRIAL"/>
    <property type="match status" value="1"/>
</dbReference>
<dbReference type="Gene3D" id="3.30.300.30">
    <property type="match status" value="1"/>
</dbReference>